<dbReference type="Pfam" id="PF08876">
    <property type="entry name" value="DUF1836"/>
    <property type="match status" value="1"/>
</dbReference>
<proteinExistence type="predicted"/>
<evidence type="ECO:0000313" key="2">
    <source>
        <dbReference type="Proteomes" id="UP001065549"/>
    </source>
</evidence>
<dbReference type="InterPro" id="IPR014975">
    <property type="entry name" value="DUF1836"/>
</dbReference>
<organism evidence="1 2">
    <name type="scientific">Hominibacterium faecale</name>
    <dbReference type="NCBI Taxonomy" id="2839743"/>
    <lineage>
        <taxon>Bacteria</taxon>
        <taxon>Bacillati</taxon>
        <taxon>Bacillota</taxon>
        <taxon>Clostridia</taxon>
        <taxon>Peptostreptococcales</taxon>
        <taxon>Anaerovoracaceae</taxon>
        <taxon>Hominibacterium</taxon>
    </lineage>
</organism>
<dbReference type="RefSeq" id="WP_253019857.1">
    <property type="nucleotide sequence ID" value="NZ_JAOSHN010000003.1"/>
</dbReference>
<dbReference type="PANTHER" id="PTHR40056">
    <property type="entry name" value="HYPOTHETICAL CYTOSOLIC PROTEIN"/>
    <property type="match status" value="1"/>
</dbReference>
<keyword evidence="2" id="KW-1185">Reference proteome</keyword>
<evidence type="ECO:0000313" key="1">
    <source>
        <dbReference type="EMBL" id="MCU7378390.1"/>
    </source>
</evidence>
<sequence length="173" mass="19971">METIKKVLEEKRPNKWDDIPDIDLYMDQVLSYMPRQHAGLELDENLTAAMVNNYIKKGLLPRAKGKKYNREHIAYLTATCLLKQVLSVTDTGELLKARIEDGEVRDFYERYIQVMDEEFKKVSASLEETKDKAQLSEAALRLAVSSYAQKLACEQMLKELGESFKEEAEEETE</sequence>
<dbReference type="EMBL" id="JAOSHN010000003">
    <property type="protein sequence ID" value="MCU7378390.1"/>
    <property type="molecule type" value="Genomic_DNA"/>
</dbReference>
<name>A0A9J6QVU1_9FIRM</name>
<dbReference type="Proteomes" id="UP001065549">
    <property type="component" value="Unassembled WGS sequence"/>
</dbReference>
<dbReference type="AlphaFoldDB" id="A0A9J6QVU1"/>
<dbReference type="PANTHER" id="PTHR40056:SF1">
    <property type="entry name" value="DUF1836 DOMAIN-CONTAINING PROTEIN"/>
    <property type="match status" value="1"/>
</dbReference>
<gene>
    <name evidence="1" type="ORF">OBO34_08470</name>
</gene>
<accession>A0A9J6QVU1</accession>
<reference evidence="1" key="1">
    <citation type="submission" date="2022-09" db="EMBL/GenBank/DDBJ databases">
        <title>Culturomic study of gut microbiota in children with autism spectrum disorder.</title>
        <authorList>
            <person name="Efimov B.A."/>
            <person name="Chaplin A.V."/>
            <person name="Sokolova S.R."/>
            <person name="Pikina A.P."/>
            <person name="Korzhanova M."/>
            <person name="Belova V."/>
            <person name="Korostin D."/>
        </authorList>
    </citation>
    <scope>NUCLEOTIDE SEQUENCE</scope>
    <source>
        <strain evidence="1">ASD5510</strain>
    </source>
</reference>
<comment type="caution">
    <text evidence="1">The sequence shown here is derived from an EMBL/GenBank/DDBJ whole genome shotgun (WGS) entry which is preliminary data.</text>
</comment>
<protein>
    <submittedName>
        <fullName evidence="1">DUF1836 domain-containing protein</fullName>
    </submittedName>
</protein>